<keyword evidence="4" id="KW-1185">Reference proteome</keyword>
<keyword evidence="1" id="KW-0472">Membrane</keyword>
<comment type="caution">
    <text evidence="3">The sequence shown here is derived from an EMBL/GenBank/DDBJ whole genome shotgun (WGS) entry which is preliminary data.</text>
</comment>
<organism evidence="3 4">
    <name type="scientific">Marseilla massiliensis</name>
    <dbReference type="NCBI Taxonomy" id="1841864"/>
    <lineage>
        <taxon>Bacteria</taxon>
        <taxon>Pseudomonadati</taxon>
        <taxon>Bacteroidota</taxon>
        <taxon>Bacteroidia</taxon>
        <taxon>Bacteroidales</taxon>
        <taxon>Prevotellaceae</taxon>
        <taxon>Marseilla</taxon>
    </lineage>
</organism>
<dbReference type="Proteomes" id="UP000706891">
    <property type="component" value="Unassembled WGS sequence"/>
</dbReference>
<evidence type="ECO:0000313" key="4">
    <source>
        <dbReference type="Proteomes" id="UP000706891"/>
    </source>
</evidence>
<gene>
    <name evidence="3" type="ORF">H6A34_09815</name>
</gene>
<dbReference type="RefSeq" id="WP_205105282.1">
    <property type="nucleotide sequence ID" value="NZ_JACJJG010000057.1"/>
</dbReference>
<protein>
    <recommendedName>
        <fullName evidence="2">Bacterial Pleckstrin homology domain-containing protein</fullName>
    </recommendedName>
</protein>
<dbReference type="AlphaFoldDB" id="A0A939B683"/>
<evidence type="ECO:0000259" key="2">
    <source>
        <dbReference type="Pfam" id="PF10882"/>
    </source>
</evidence>
<feature type="domain" description="Bacterial Pleckstrin homology" evidence="2">
    <location>
        <begin position="71"/>
        <end position="168"/>
    </location>
</feature>
<reference evidence="3" key="2">
    <citation type="journal article" date="2021" name="Sci. Rep.">
        <title>The distribution of antibiotic resistance genes in chicken gut microbiota commensals.</title>
        <authorList>
            <person name="Juricova H."/>
            <person name="Matiasovicova J."/>
            <person name="Kubasova T."/>
            <person name="Cejkova D."/>
            <person name="Rychlik I."/>
        </authorList>
    </citation>
    <scope>NUCLEOTIDE SEQUENCE</scope>
    <source>
        <strain evidence="3">An824</strain>
    </source>
</reference>
<keyword evidence="1" id="KW-1133">Transmembrane helix</keyword>
<dbReference type="EMBL" id="JACJJG010000057">
    <property type="protein sequence ID" value="MBM6674169.1"/>
    <property type="molecule type" value="Genomic_DNA"/>
</dbReference>
<keyword evidence="1" id="KW-0812">Transmembrane</keyword>
<proteinExistence type="predicted"/>
<name>A0A939B683_9BACT</name>
<evidence type="ECO:0000313" key="3">
    <source>
        <dbReference type="EMBL" id="MBM6674169.1"/>
    </source>
</evidence>
<dbReference type="Pfam" id="PF10882">
    <property type="entry name" value="bPH_5"/>
    <property type="match status" value="1"/>
</dbReference>
<sequence length="178" mass="20329">MKSNTSTTFKVAKSQTVLGITWGVMILLGLGILPLFSLSANHPETRIVTIPAVLISFGVMFYYYLLSPRYVTVTPEAVVLRTVKGRKAFRFDDIADADAWKDSHYKLFRTCGDGGLFGFIGWFTCPGLGRHFEYVGRYDQAFYIHLRSGRTYLLSCEGRDEVVRHIKRMKNEEYGIRH</sequence>
<evidence type="ECO:0000256" key="1">
    <source>
        <dbReference type="SAM" id="Phobius"/>
    </source>
</evidence>
<reference evidence="3" key="1">
    <citation type="submission" date="2020-08" db="EMBL/GenBank/DDBJ databases">
        <authorList>
            <person name="Cejkova D."/>
            <person name="Kubasova T."/>
            <person name="Jahodarova E."/>
            <person name="Rychlik I."/>
        </authorList>
    </citation>
    <scope>NUCLEOTIDE SEQUENCE</scope>
    <source>
        <strain evidence="3">An824</strain>
    </source>
</reference>
<dbReference type="InterPro" id="IPR027783">
    <property type="entry name" value="Bacterial_PH-related"/>
</dbReference>
<accession>A0A939B683</accession>
<feature type="transmembrane region" description="Helical" evidence="1">
    <location>
        <begin position="47"/>
        <end position="65"/>
    </location>
</feature>
<feature type="transmembrane region" description="Helical" evidence="1">
    <location>
        <begin position="20"/>
        <end position="40"/>
    </location>
</feature>